<dbReference type="InterPro" id="IPR000847">
    <property type="entry name" value="LysR_HTH_N"/>
</dbReference>
<dbReference type="Pfam" id="PF00126">
    <property type="entry name" value="HTH_1"/>
    <property type="match status" value="1"/>
</dbReference>
<feature type="domain" description="HTH lysR-type" evidence="5">
    <location>
        <begin position="3"/>
        <end position="59"/>
    </location>
</feature>
<evidence type="ECO:0000256" key="2">
    <source>
        <dbReference type="ARBA" id="ARBA00023015"/>
    </source>
</evidence>
<evidence type="ECO:0000259" key="5">
    <source>
        <dbReference type="PROSITE" id="PS50931"/>
    </source>
</evidence>
<name>A0AAE4ARY2_9HYPH</name>
<evidence type="ECO:0000313" key="6">
    <source>
        <dbReference type="EMBL" id="MDQ0315596.1"/>
    </source>
</evidence>
<comment type="similarity">
    <text evidence="1">Belongs to the LysR transcriptional regulatory family.</text>
</comment>
<dbReference type="Gene3D" id="1.10.10.10">
    <property type="entry name" value="Winged helix-like DNA-binding domain superfamily/Winged helix DNA-binding domain"/>
    <property type="match status" value="1"/>
</dbReference>
<dbReference type="InterPro" id="IPR036388">
    <property type="entry name" value="WH-like_DNA-bd_sf"/>
</dbReference>
<sequence length="297" mass="31890">MAVTLGQLRVFLEVADLGNIKDAAEKIGRTPSAVSMSLKQLEEQLDGALFESDRKTRLTSLGEYVLTVARAEVRGFDRSVAAIQSYARNEIGRLDVACVPSVATQIMPRLLRTFLSERPDIELDVRDADSASVELAIERQRVELGVAGRPSSQGIVAFAPVFRDRFVMVCAAESPLAASDAPVSAADLAGYRFIANGASVRLQDAGFRSVSQASRLMVRNVTSLLALVRSDFGVTVLPALSVAADTKVHCRPLAGEGLHREVGLLWRAGHTLSPVADAFAEAFRACIRDGEIDVLPA</sequence>
<dbReference type="InterPro" id="IPR005119">
    <property type="entry name" value="LysR_subst-bd"/>
</dbReference>
<proteinExistence type="inferred from homology"/>
<dbReference type="SUPFAM" id="SSF46785">
    <property type="entry name" value="Winged helix' DNA-binding domain"/>
    <property type="match status" value="1"/>
</dbReference>
<dbReference type="PANTHER" id="PTHR30419">
    <property type="entry name" value="HTH-TYPE TRANSCRIPTIONAL REGULATOR YBHD"/>
    <property type="match status" value="1"/>
</dbReference>
<dbReference type="RefSeq" id="WP_306885424.1">
    <property type="nucleotide sequence ID" value="NZ_JAUSUL010000002.1"/>
</dbReference>
<evidence type="ECO:0000256" key="3">
    <source>
        <dbReference type="ARBA" id="ARBA00023125"/>
    </source>
</evidence>
<dbReference type="GO" id="GO:0003677">
    <property type="term" value="F:DNA binding"/>
    <property type="evidence" value="ECO:0007669"/>
    <property type="project" value="UniProtKB-KW"/>
</dbReference>
<dbReference type="EMBL" id="JAUSUL010000002">
    <property type="protein sequence ID" value="MDQ0315596.1"/>
    <property type="molecule type" value="Genomic_DNA"/>
</dbReference>
<organism evidence="6 7">
    <name type="scientific">Amorphus orientalis</name>
    <dbReference type="NCBI Taxonomy" id="649198"/>
    <lineage>
        <taxon>Bacteria</taxon>
        <taxon>Pseudomonadati</taxon>
        <taxon>Pseudomonadota</taxon>
        <taxon>Alphaproteobacteria</taxon>
        <taxon>Hyphomicrobiales</taxon>
        <taxon>Amorphaceae</taxon>
        <taxon>Amorphus</taxon>
    </lineage>
</organism>
<evidence type="ECO:0000256" key="4">
    <source>
        <dbReference type="ARBA" id="ARBA00023163"/>
    </source>
</evidence>
<dbReference type="Proteomes" id="UP001229244">
    <property type="component" value="Unassembled WGS sequence"/>
</dbReference>
<dbReference type="GO" id="GO:0005829">
    <property type="term" value="C:cytosol"/>
    <property type="evidence" value="ECO:0007669"/>
    <property type="project" value="TreeGrafter"/>
</dbReference>
<keyword evidence="3 6" id="KW-0238">DNA-binding</keyword>
<keyword evidence="2" id="KW-0805">Transcription regulation</keyword>
<comment type="caution">
    <text evidence="6">The sequence shown here is derived from an EMBL/GenBank/DDBJ whole genome shotgun (WGS) entry which is preliminary data.</text>
</comment>
<dbReference type="SUPFAM" id="SSF53850">
    <property type="entry name" value="Periplasmic binding protein-like II"/>
    <property type="match status" value="1"/>
</dbReference>
<gene>
    <name evidence="6" type="ORF">J2S73_002053</name>
</gene>
<dbReference type="PROSITE" id="PS50931">
    <property type="entry name" value="HTH_LYSR"/>
    <property type="match status" value="1"/>
</dbReference>
<reference evidence="6" key="1">
    <citation type="submission" date="2023-07" db="EMBL/GenBank/DDBJ databases">
        <title>Genomic Encyclopedia of Type Strains, Phase IV (KMG-IV): sequencing the most valuable type-strain genomes for metagenomic binning, comparative biology and taxonomic classification.</title>
        <authorList>
            <person name="Goeker M."/>
        </authorList>
    </citation>
    <scope>NUCLEOTIDE SEQUENCE</scope>
    <source>
        <strain evidence="6">DSM 21202</strain>
    </source>
</reference>
<evidence type="ECO:0000313" key="7">
    <source>
        <dbReference type="Proteomes" id="UP001229244"/>
    </source>
</evidence>
<dbReference type="Pfam" id="PF03466">
    <property type="entry name" value="LysR_substrate"/>
    <property type="match status" value="1"/>
</dbReference>
<evidence type="ECO:0000256" key="1">
    <source>
        <dbReference type="ARBA" id="ARBA00009437"/>
    </source>
</evidence>
<dbReference type="InterPro" id="IPR036390">
    <property type="entry name" value="WH_DNA-bd_sf"/>
</dbReference>
<accession>A0AAE4ARY2</accession>
<dbReference type="GO" id="GO:0003700">
    <property type="term" value="F:DNA-binding transcription factor activity"/>
    <property type="evidence" value="ECO:0007669"/>
    <property type="project" value="InterPro"/>
</dbReference>
<dbReference type="Gene3D" id="3.40.190.10">
    <property type="entry name" value="Periplasmic binding protein-like II"/>
    <property type="match status" value="2"/>
</dbReference>
<dbReference type="PANTHER" id="PTHR30419:SF30">
    <property type="entry name" value="LYSR FAMILY TRANSCRIPTIONAL REGULATOR"/>
    <property type="match status" value="1"/>
</dbReference>
<protein>
    <submittedName>
        <fullName evidence="6">DNA-binding transcriptional LysR family regulator</fullName>
    </submittedName>
</protein>
<dbReference type="AlphaFoldDB" id="A0AAE4ARY2"/>
<dbReference type="InterPro" id="IPR050950">
    <property type="entry name" value="HTH-type_LysR_regulators"/>
</dbReference>
<keyword evidence="4" id="KW-0804">Transcription</keyword>
<keyword evidence="7" id="KW-1185">Reference proteome</keyword>